<dbReference type="Pfam" id="PF00534">
    <property type="entry name" value="Glycos_transf_1"/>
    <property type="match status" value="1"/>
</dbReference>
<gene>
    <name evidence="3" type="ORF">D5R40_28280</name>
</gene>
<evidence type="ECO:0000256" key="1">
    <source>
        <dbReference type="SAM" id="MobiDB-lite"/>
    </source>
</evidence>
<protein>
    <submittedName>
        <fullName evidence="3">Glycosyltransferase</fullName>
    </submittedName>
</protein>
<evidence type="ECO:0000259" key="2">
    <source>
        <dbReference type="Pfam" id="PF00534"/>
    </source>
</evidence>
<dbReference type="SUPFAM" id="SSF53756">
    <property type="entry name" value="UDP-Glycosyltransferase/glycogen phosphorylase"/>
    <property type="match status" value="1"/>
</dbReference>
<keyword evidence="4" id="KW-1185">Reference proteome</keyword>
<dbReference type="GO" id="GO:0016757">
    <property type="term" value="F:glycosyltransferase activity"/>
    <property type="evidence" value="ECO:0007669"/>
    <property type="project" value="InterPro"/>
</dbReference>
<feature type="region of interest" description="Disordered" evidence="1">
    <location>
        <begin position="181"/>
        <end position="203"/>
    </location>
</feature>
<proteinExistence type="predicted"/>
<dbReference type="InterPro" id="IPR001296">
    <property type="entry name" value="Glyco_trans_1"/>
</dbReference>
<evidence type="ECO:0000313" key="4">
    <source>
        <dbReference type="Proteomes" id="UP000269154"/>
    </source>
</evidence>
<accession>A0A3N6R634</accession>
<dbReference type="EMBL" id="RCBY01000272">
    <property type="protein sequence ID" value="RQH26236.1"/>
    <property type="molecule type" value="Genomic_DNA"/>
</dbReference>
<dbReference type="AlphaFoldDB" id="A0A3N6R634"/>
<feature type="domain" description="Glycosyl transferase family 1" evidence="2">
    <location>
        <begin position="2"/>
        <end position="154"/>
    </location>
</feature>
<organism evidence="3 4">
    <name type="scientific">Okeania hirsuta</name>
    <dbReference type="NCBI Taxonomy" id="1458930"/>
    <lineage>
        <taxon>Bacteria</taxon>
        <taxon>Bacillati</taxon>
        <taxon>Cyanobacteriota</taxon>
        <taxon>Cyanophyceae</taxon>
        <taxon>Oscillatoriophycideae</taxon>
        <taxon>Oscillatoriales</taxon>
        <taxon>Microcoleaceae</taxon>
        <taxon>Okeania</taxon>
    </lineage>
</organism>
<evidence type="ECO:0000313" key="3">
    <source>
        <dbReference type="EMBL" id="RQH26236.1"/>
    </source>
</evidence>
<comment type="caution">
    <text evidence="3">The sequence shown here is derived from an EMBL/GenBank/DDBJ whole genome shotgun (WGS) entry which is preliminary data.</text>
</comment>
<dbReference type="CDD" id="cd03801">
    <property type="entry name" value="GT4_PimA-like"/>
    <property type="match status" value="1"/>
</dbReference>
<dbReference type="PANTHER" id="PTHR12526">
    <property type="entry name" value="GLYCOSYLTRANSFERASE"/>
    <property type="match status" value="1"/>
</dbReference>
<dbReference type="OrthoDB" id="529091at2"/>
<reference evidence="3 4" key="1">
    <citation type="journal article" date="2018" name="ACS Chem. Biol.">
        <title>Ketoreductase domain dysfunction expands chemodiversity: malyngamide biosynthesis in the cyanobacterium Okeania hirsuta.</title>
        <authorList>
            <person name="Moss N.A."/>
            <person name="Leao T."/>
            <person name="Rankin M."/>
            <person name="McCullough T.M."/>
            <person name="Qu P."/>
            <person name="Korobeynikov A."/>
            <person name="Smith J.L."/>
            <person name="Gerwick L."/>
            <person name="Gerwick W.H."/>
        </authorList>
    </citation>
    <scope>NUCLEOTIDE SEQUENCE [LARGE SCALE GENOMIC DNA]</scope>
    <source>
        <strain evidence="3 4">PAB10Feb10-1</strain>
    </source>
</reference>
<keyword evidence="3" id="KW-0808">Transferase</keyword>
<sequence>MLMYVGNLEQYQGMDLLLDSFALALKQTKEVDLVIVGGEQEDIKKYQNKAKKLGIQEKVYFLGKKPASELGNYLAQADVLVSPRIKGKNTPMKIYSYLDSGKAVLATNLPTHTQVLDDKTAMLSHSNPQAFSKGIISLIKDPELRFKLGEAGKNMVQKKHSYAAFCEKLGSIYNQVKETINSDKNQNGDSEKKLVQSGDYQVS</sequence>
<name>A0A3N6R634_9CYAN</name>
<dbReference type="Proteomes" id="UP000269154">
    <property type="component" value="Unassembled WGS sequence"/>
</dbReference>
<dbReference type="Gene3D" id="3.40.50.2000">
    <property type="entry name" value="Glycogen Phosphorylase B"/>
    <property type="match status" value="1"/>
</dbReference>